<feature type="region of interest" description="Disordered" evidence="1">
    <location>
        <begin position="19"/>
        <end position="43"/>
    </location>
</feature>
<gene>
    <name evidence="3" type="ORF">K491DRAFT_703033</name>
</gene>
<keyword evidence="2" id="KW-0472">Membrane</keyword>
<keyword evidence="2" id="KW-0812">Transmembrane</keyword>
<name>A0A6A6TGJ7_9PLEO</name>
<feature type="transmembrane region" description="Helical" evidence="2">
    <location>
        <begin position="143"/>
        <end position="163"/>
    </location>
</feature>
<evidence type="ECO:0000313" key="3">
    <source>
        <dbReference type="EMBL" id="KAF2658088.1"/>
    </source>
</evidence>
<feature type="transmembrane region" description="Helical" evidence="2">
    <location>
        <begin position="175"/>
        <end position="196"/>
    </location>
</feature>
<proteinExistence type="predicted"/>
<reference evidence="3" key="1">
    <citation type="journal article" date="2020" name="Stud. Mycol.">
        <title>101 Dothideomycetes genomes: a test case for predicting lifestyles and emergence of pathogens.</title>
        <authorList>
            <person name="Haridas S."/>
            <person name="Albert R."/>
            <person name="Binder M."/>
            <person name="Bloem J."/>
            <person name="Labutti K."/>
            <person name="Salamov A."/>
            <person name="Andreopoulos B."/>
            <person name="Baker S."/>
            <person name="Barry K."/>
            <person name="Bills G."/>
            <person name="Bluhm B."/>
            <person name="Cannon C."/>
            <person name="Castanera R."/>
            <person name="Culley D."/>
            <person name="Daum C."/>
            <person name="Ezra D."/>
            <person name="Gonzalez J."/>
            <person name="Henrissat B."/>
            <person name="Kuo A."/>
            <person name="Liang C."/>
            <person name="Lipzen A."/>
            <person name="Lutzoni F."/>
            <person name="Magnuson J."/>
            <person name="Mondo S."/>
            <person name="Nolan M."/>
            <person name="Ohm R."/>
            <person name="Pangilinan J."/>
            <person name="Park H.-J."/>
            <person name="Ramirez L."/>
            <person name="Alfaro M."/>
            <person name="Sun H."/>
            <person name="Tritt A."/>
            <person name="Yoshinaga Y."/>
            <person name="Zwiers L.-H."/>
            <person name="Turgeon B."/>
            <person name="Goodwin S."/>
            <person name="Spatafora J."/>
            <person name="Crous P."/>
            <person name="Grigoriev I."/>
        </authorList>
    </citation>
    <scope>NUCLEOTIDE SEQUENCE</scope>
    <source>
        <strain evidence="3">CBS 122681</strain>
    </source>
</reference>
<keyword evidence="4" id="KW-1185">Reference proteome</keyword>
<evidence type="ECO:0000256" key="2">
    <source>
        <dbReference type="SAM" id="Phobius"/>
    </source>
</evidence>
<feature type="transmembrane region" description="Helical" evidence="2">
    <location>
        <begin position="244"/>
        <end position="265"/>
    </location>
</feature>
<dbReference type="OrthoDB" id="5371583at2759"/>
<evidence type="ECO:0008006" key="5">
    <source>
        <dbReference type="Google" id="ProtNLM"/>
    </source>
</evidence>
<dbReference type="Proteomes" id="UP000799324">
    <property type="component" value="Unassembled WGS sequence"/>
</dbReference>
<feature type="compositionally biased region" description="Low complexity" evidence="1">
    <location>
        <begin position="22"/>
        <end position="43"/>
    </location>
</feature>
<feature type="transmembrane region" description="Helical" evidence="2">
    <location>
        <begin position="86"/>
        <end position="105"/>
    </location>
</feature>
<sequence>MAAHSYYAGAPLTADQQAQQHLLSPSLSSPGFPSPGLSSGQSSPLKPLHLVTKMEPYSPHFESMEHLKSAHEEDGYLKMQIRRLRFVSRILAFLISIAVFTPIAMTLHKFLTTKDVFHDVISPDGTIQSRTAWAKNSKEWPTYMYFAVAATSLLLNLVIVLAYMFSGVDSANRAAVAATVFTWIHMIGNLIVWAIAASLYRTEKDKGGKHNDLWGWTCSAPAKAIQKDFAHVVDFNAYCNIQSISWYIGLVQVAAALLTVIIYIMTYKRMKMKKSIKRRTQLISARGYPQASY</sequence>
<dbReference type="PANTHER" id="PTHR42069">
    <property type="entry name" value="HYPHAL ANASTAMOSIS-8 PROTEIN"/>
    <property type="match status" value="1"/>
</dbReference>
<dbReference type="AlphaFoldDB" id="A0A6A6TGJ7"/>
<keyword evidence="2" id="KW-1133">Transmembrane helix</keyword>
<dbReference type="EMBL" id="MU004318">
    <property type="protein sequence ID" value="KAF2658088.1"/>
    <property type="molecule type" value="Genomic_DNA"/>
</dbReference>
<evidence type="ECO:0000256" key="1">
    <source>
        <dbReference type="SAM" id="MobiDB-lite"/>
    </source>
</evidence>
<organism evidence="3 4">
    <name type="scientific">Lophiostoma macrostomum CBS 122681</name>
    <dbReference type="NCBI Taxonomy" id="1314788"/>
    <lineage>
        <taxon>Eukaryota</taxon>
        <taxon>Fungi</taxon>
        <taxon>Dikarya</taxon>
        <taxon>Ascomycota</taxon>
        <taxon>Pezizomycotina</taxon>
        <taxon>Dothideomycetes</taxon>
        <taxon>Pleosporomycetidae</taxon>
        <taxon>Pleosporales</taxon>
        <taxon>Lophiostomataceae</taxon>
        <taxon>Lophiostoma</taxon>
    </lineage>
</organism>
<protein>
    <recommendedName>
        <fullName evidence="5">MARVEL domain-containing protein</fullName>
    </recommendedName>
</protein>
<accession>A0A6A6TGJ7</accession>
<dbReference type="PANTHER" id="PTHR42069:SF1">
    <property type="entry name" value="MARVEL DOMAIN-CONTAINING PROTEIN"/>
    <property type="match status" value="1"/>
</dbReference>
<evidence type="ECO:0000313" key="4">
    <source>
        <dbReference type="Proteomes" id="UP000799324"/>
    </source>
</evidence>